<dbReference type="OrthoDB" id="5419848at2"/>
<dbReference type="AlphaFoldDB" id="A0A1M5DNL0"/>
<protein>
    <recommendedName>
        <fullName evidence="3">DUF3795 domain-containing protein</fullName>
    </recommendedName>
</protein>
<name>A0A1M5DNL0_9FIRM</name>
<reference evidence="2" key="1">
    <citation type="submission" date="2016-11" db="EMBL/GenBank/DDBJ databases">
        <authorList>
            <person name="Varghese N."/>
            <person name="Submissions S."/>
        </authorList>
    </citation>
    <scope>NUCLEOTIDE SEQUENCE [LARGE SCALE GENOMIC DNA]</scope>
    <source>
        <strain evidence="2">DSM 11792</strain>
    </source>
</reference>
<dbReference type="RefSeq" id="WP_027356360.1">
    <property type="nucleotide sequence ID" value="NZ_FQUW01000053.1"/>
</dbReference>
<gene>
    <name evidence="1" type="ORF">SAMN02745218_02872</name>
</gene>
<sequence length="95" mass="10544">MATGPCGLACDACGLYNRGKCASCGPGNSIEARAKINFQEKLGFRCPVLACAVYRSIDYCSRDCPEFPCSLYERVPYPLSLSFLQMYRRRSGLQQ</sequence>
<proteinExistence type="predicted"/>
<organism evidence="1 2">
    <name type="scientific">Desulfofundulus australicus DSM 11792</name>
    <dbReference type="NCBI Taxonomy" id="1121425"/>
    <lineage>
        <taxon>Bacteria</taxon>
        <taxon>Bacillati</taxon>
        <taxon>Bacillota</taxon>
        <taxon>Clostridia</taxon>
        <taxon>Eubacteriales</taxon>
        <taxon>Peptococcaceae</taxon>
        <taxon>Desulfofundulus</taxon>
    </lineage>
</organism>
<accession>A0A1M5DNL0</accession>
<evidence type="ECO:0008006" key="3">
    <source>
        <dbReference type="Google" id="ProtNLM"/>
    </source>
</evidence>
<keyword evidence="2" id="KW-1185">Reference proteome</keyword>
<evidence type="ECO:0000313" key="2">
    <source>
        <dbReference type="Proteomes" id="UP000184196"/>
    </source>
</evidence>
<dbReference type="Proteomes" id="UP000184196">
    <property type="component" value="Unassembled WGS sequence"/>
</dbReference>
<dbReference type="EMBL" id="FQUW01000053">
    <property type="protein sequence ID" value="SHF68550.1"/>
    <property type="molecule type" value="Genomic_DNA"/>
</dbReference>
<evidence type="ECO:0000313" key="1">
    <source>
        <dbReference type="EMBL" id="SHF68550.1"/>
    </source>
</evidence>